<dbReference type="InterPro" id="IPR001789">
    <property type="entry name" value="Sig_transdc_resp-reg_receiver"/>
</dbReference>
<feature type="signal peptide" evidence="4">
    <location>
        <begin position="1"/>
        <end position="19"/>
    </location>
</feature>
<dbReference type="InterPro" id="IPR000160">
    <property type="entry name" value="GGDEF_dom"/>
</dbReference>
<dbReference type="PROSITE" id="PS50110">
    <property type="entry name" value="RESPONSE_REGULATORY"/>
    <property type="match status" value="1"/>
</dbReference>
<dbReference type="GO" id="GO:0000160">
    <property type="term" value="P:phosphorelay signal transduction system"/>
    <property type="evidence" value="ECO:0007669"/>
    <property type="project" value="InterPro"/>
</dbReference>
<protein>
    <submittedName>
        <fullName evidence="7">Two-component response regulator, PleD family, consists of two REC domains and a diguanylate cyclase (GGDEF) domain</fullName>
    </submittedName>
</protein>
<evidence type="ECO:0000256" key="2">
    <source>
        <dbReference type="PROSITE-ProRule" id="PRU00169"/>
    </source>
</evidence>
<dbReference type="InterPro" id="IPR035919">
    <property type="entry name" value="EAL_sf"/>
</dbReference>
<dbReference type="AlphaFoldDB" id="A0A1G6UNY4"/>
<dbReference type="InterPro" id="IPR050595">
    <property type="entry name" value="Bact_response_regulator"/>
</dbReference>
<gene>
    <name evidence="7" type="ORF">SAMN04488509_102399</name>
</gene>
<dbReference type="InterPro" id="IPR001633">
    <property type="entry name" value="EAL_dom"/>
</dbReference>
<evidence type="ECO:0000313" key="7">
    <source>
        <dbReference type="EMBL" id="SDD42267.1"/>
    </source>
</evidence>
<feature type="chain" id="PRO_5011614530" evidence="4">
    <location>
        <begin position="20"/>
        <end position="674"/>
    </location>
</feature>
<feature type="domain" description="EAL" evidence="6">
    <location>
        <begin position="430"/>
        <end position="674"/>
    </location>
</feature>
<dbReference type="RefSeq" id="WP_176764040.1">
    <property type="nucleotide sequence ID" value="NZ_FNAG01000002.1"/>
</dbReference>
<dbReference type="Pfam" id="PF00072">
    <property type="entry name" value="Response_reg"/>
    <property type="match status" value="1"/>
</dbReference>
<reference evidence="7 8" key="1">
    <citation type="submission" date="2016-10" db="EMBL/GenBank/DDBJ databases">
        <authorList>
            <person name="de Groot N.N."/>
        </authorList>
    </citation>
    <scope>NUCLEOTIDE SEQUENCE [LARGE SCALE GENOMIC DNA]</scope>
    <source>
        <strain evidence="7 8">DSM 16957</strain>
    </source>
</reference>
<evidence type="ECO:0000256" key="4">
    <source>
        <dbReference type="SAM" id="SignalP"/>
    </source>
</evidence>
<dbReference type="SUPFAM" id="SSF55073">
    <property type="entry name" value="Nucleotide cyclase"/>
    <property type="match status" value="1"/>
</dbReference>
<proteinExistence type="predicted"/>
<keyword evidence="4" id="KW-0732">Signal</keyword>
<dbReference type="InterPro" id="IPR029787">
    <property type="entry name" value="Nucleotide_cyclase"/>
</dbReference>
<evidence type="ECO:0000259" key="5">
    <source>
        <dbReference type="PROSITE" id="PS50110"/>
    </source>
</evidence>
<dbReference type="InterPro" id="IPR043128">
    <property type="entry name" value="Rev_trsase/Diguanyl_cyclase"/>
</dbReference>
<organism evidence="7 8">
    <name type="scientific">Aquimonas voraii</name>
    <dbReference type="NCBI Taxonomy" id="265719"/>
    <lineage>
        <taxon>Bacteria</taxon>
        <taxon>Pseudomonadati</taxon>
        <taxon>Pseudomonadota</taxon>
        <taxon>Gammaproteobacteria</taxon>
        <taxon>Lysobacterales</taxon>
        <taxon>Lysobacteraceae</taxon>
        <taxon>Aquimonas</taxon>
    </lineage>
</organism>
<evidence type="ECO:0000256" key="3">
    <source>
        <dbReference type="SAM" id="MobiDB-lite"/>
    </source>
</evidence>
<dbReference type="Gene3D" id="3.20.20.450">
    <property type="entry name" value="EAL domain"/>
    <property type="match status" value="1"/>
</dbReference>
<name>A0A1G6UNY4_9GAMM</name>
<feature type="domain" description="Response regulatory" evidence="5">
    <location>
        <begin position="130"/>
        <end position="245"/>
    </location>
</feature>
<feature type="modified residue" description="4-aspartylphosphate" evidence="2">
    <location>
        <position position="179"/>
    </location>
</feature>
<keyword evidence="1 2" id="KW-0597">Phosphoprotein</keyword>
<dbReference type="PROSITE" id="PS50883">
    <property type="entry name" value="EAL"/>
    <property type="match status" value="1"/>
</dbReference>
<feature type="region of interest" description="Disordered" evidence="3">
    <location>
        <begin position="250"/>
        <end position="269"/>
    </location>
</feature>
<dbReference type="Gene3D" id="3.30.70.270">
    <property type="match status" value="1"/>
</dbReference>
<keyword evidence="8" id="KW-1185">Reference proteome</keyword>
<dbReference type="PANTHER" id="PTHR44591">
    <property type="entry name" value="STRESS RESPONSE REGULATOR PROTEIN 1"/>
    <property type="match status" value="1"/>
</dbReference>
<dbReference type="SMART" id="SM00052">
    <property type="entry name" value="EAL"/>
    <property type="match status" value="1"/>
</dbReference>
<evidence type="ECO:0000313" key="8">
    <source>
        <dbReference type="Proteomes" id="UP000199603"/>
    </source>
</evidence>
<dbReference type="SUPFAM" id="SSF141868">
    <property type="entry name" value="EAL domain-like"/>
    <property type="match status" value="1"/>
</dbReference>
<evidence type="ECO:0000256" key="1">
    <source>
        <dbReference type="ARBA" id="ARBA00022553"/>
    </source>
</evidence>
<dbReference type="Pfam" id="PF00563">
    <property type="entry name" value="EAL"/>
    <property type="match status" value="1"/>
</dbReference>
<sequence length="674" mass="72990">MSSASPAFVVHLFSLPAAAAQALRSALGALGWRCQSFESAEAWLSALPQDVPDLVLTRAQAVPATAEVLDRLSVQDPRLSAVQLVALGGRDQRLPAELAGADLFLEEPNARAVALRLQAWTRGLDRSPFRVLVIDDDPEARLYAGSVLRRVGMQVEEFADADAALQRAREWRPDLVLVDLYMPGVDGLAITRRLRAEAAPQLQIVVLSGEERPQARYNALRLGVDDFLTKPVRPRVLIADVRSRIKRSRAFGERNGDDPAPSGPKLRRGDFLQRLRQRQSATTPEWRVLAALRVDGAAALREKLGLGGTDALERALAARIETVLGAGDCYALWEELGFGVLIERAEVEAVGSALDALLDGVSSQAFDVGAQPLQLGLSIGYALPPRSPADPEGERWIASAFAALSVAAQLGGNRAEGVLSRDPDALPPERVLVIRHALAELARGGSLRLEFQPLLRLRGERSAYALITKLRDLRAPLQGYTRAEFLGLAREQGQLSTIDRMALFNAFEAVSEQRQRGRRSSLMVPLDLASVDARQLAWIEAELKRRPALLEDLWLEVDADALLDPAHADLVARLATAGLALAASSRSPSLDLLEQLSATPVRLLRLPQSCLQGAEPAARIAAWHALVREILIDRVESMAAVSGLWNLGVDYLQGDALAAASPRLDFEGEASEVG</sequence>
<dbReference type="SMART" id="SM00267">
    <property type="entry name" value="GGDEF"/>
    <property type="match status" value="1"/>
</dbReference>
<evidence type="ECO:0000259" key="6">
    <source>
        <dbReference type="PROSITE" id="PS50883"/>
    </source>
</evidence>
<accession>A0A1G6UNY4</accession>
<dbReference type="Proteomes" id="UP000199603">
    <property type="component" value="Unassembled WGS sequence"/>
</dbReference>
<dbReference type="SUPFAM" id="SSF52172">
    <property type="entry name" value="CheY-like"/>
    <property type="match status" value="2"/>
</dbReference>
<dbReference type="STRING" id="265719.SAMN04488509_102399"/>
<dbReference type="PANTHER" id="PTHR44591:SF3">
    <property type="entry name" value="RESPONSE REGULATORY DOMAIN-CONTAINING PROTEIN"/>
    <property type="match status" value="1"/>
</dbReference>
<dbReference type="Gene3D" id="3.40.50.2300">
    <property type="match status" value="1"/>
</dbReference>
<dbReference type="SMART" id="SM00448">
    <property type="entry name" value="REC"/>
    <property type="match status" value="1"/>
</dbReference>
<dbReference type="EMBL" id="FNAG01000002">
    <property type="protein sequence ID" value="SDD42267.1"/>
    <property type="molecule type" value="Genomic_DNA"/>
</dbReference>
<dbReference type="InterPro" id="IPR011006">
    <property type="entry name" value="CheY-like_superfamily"/>
</dbReference>